<evidence type="ECO:0000256" key="4">
    <source>
        <dbReference type="ARBA" id="ARBA00011159"/>
    </source>
</evidence>
<comment type="subunit">
    <text evidence="4">Component of the PAN1 actin cytoskeleton-regulatory complex.</text>
</comment>
<dbReference type="GO" id="GO:0005886">
    <property type="term" value="C:plasma membrane"/>
    <property type="evidence" value="ECO:0007669"/>
    <property type="project" value="UniProtKB-SubCell"/>
</dbReference>
<dbReference type="STRING" id="2070753.A0A3A2ZP48"/>
<dbReference type="AlphaFoldDB" id="A0A3A2ZP48"/>
<feature type="compositionally biased region" description="Basic and acidic residues" evidence="15">
    <location>
        <begin position="853"/>
        <end position="864"/>
    </location>
</feature>
<keyword evidence="11" id="KW-0009">Actin-binding</keyword>
<dbReference type="OrthoDB" id="524326at2759"/>
<feature type="region of interest" description="Disordered" evidence="15">
    <location>
        <begin position="355"/>
        <end position="485"/>
    </location>
</feature>
<gene>
    <name evidence="19" type="ORF">PHISCL_08003</name>
</gene>
<dbReference type="SUPFAM" id="SSF46934">
    <property type="entry name" value="UBA-like"/>
    <property type="match status" value="1"/>
</dbReference>
<keyword evidence="9" id="KW-0106">Calcium</keyword>
<keyword evidence="10" id="KW-0175">Coiled coil</keyword>
<dbReference type="Pfam" id="PF12763">
    <property type="entry name" value="EH"/>
    <property type="match status" value="3"/>
</dbReference>
<dbReference type="PROSITE" id="PS50031">
    <property type="entry name" value="EH"/>
    <property type="match status" value="3"/>
</dbReference>
<comment type="function">
    <text evidence="13">Component of the PAN1 actin cytoskeleton-regulatory complex required for the internalization of endosomes during actin-coupled endocytosis. The complex links the site of endocytosis to the cell membrane-associated actin cytoskeleton. Mediates uptake of external molecules and vacuolar degradation of plasma membrane proteins. Plays a role in the proper organization of the cell membrane-associated actin cytoskeleton and promotes its destabilization.</text>
</comment>
<dbReference type="InterPro" id="IPR002048">
    <property type="entry name" value="EF_hand_dom"/>
</dbReference>
<comment type="subcellular location">
    <subcellularLocation>
        <location evidence="3">Cell membrane</location>
        <topology evidence="3">Peripheral membrane protein</topology>
        <orientation evidence="3">Cytoplasmic side</orientation>
    </subcellularLocation>
    <subcellularLocation>
        <location evidence="2">Cytoplasm</location>
        <location evidence="2">Cytoskeleton</location>
        <location evidence="2">Actin patch</location>
    </subcellularLocation>
    <subcellularLocation>
        <location evidence="1">Endosome membrane</location>
        <topology evidence="1">Peripheral membrane protein</topology>
        <orientation evidence="1">Cytoplasmic side</orientation>
    </subcellularLocation>
</comment>
<dbReference type="Gene3D" id="1.10.238.10">
    <property type="entry name" value="EF-hand"/>
    <property type="match status" value="3"/>
</dbReference>
<evidence type="ECO:0000256" key="13">
    <source>
        <dbReference type="ARBA" id="ARBA00025194"/>
    </source>
</evidence>
<keyword evidence="20" id="KW-1185">Reference proteome</keyword>
<evidence type="ECO:0000256" key="10">
    <source>
        <dbReference type="ARBA" id="ARBA00023054"/>
    </source>
</evidence>
<feature type="compositionally biased region" description="Acidic residues" evidence="15">
    <location>
        <begin position="465"/>
        <end position="476"/>
    </location>
</feature>
<feature type="compositionally biased region" description="Low complexity" evidence="15">
    <location>
        <begin position="977"/>
        <end position="988"/>
    </location>
</feature>
<dbReference type="SMART" id="SM00027">
    <property type="entry name" value="EH"/>
    <property type="match status" value="3"/>
</dbReference>
<feature type="region of interest" description="Disordered" evidence="15">
    <location>
        <begin position="503"/>
        <end position="524"/>
    </location>
</feature>
<feature type="compositionally biased region" description="Polar residues" evidence="15">
    <location>
        <begin position="799"/>
        <end position="809"/>
    </location>
</feature>
<feature type="domain" description="EH" evidence="17">
    <location>
        <begin position="139"/>
        <end position="229"/>
    </location>
</feature>
<evidence type="ECO:0000256" key="15">
    <source>
        <dbReference type="SAM" id="MobiDB-lite"/>
    </source>
</evidence>
<dbReference type="PROSITE" id="PS00018">
    <property type="entry name" value="EF_HAND_1"/>
    <property type="match status" value="1"/>
</dbReference>
<dbReference type="SUPFAM" id="SSF47473">
    <property type="entry name" value="EF-hand"/>
    <property type="match status" value="3"/>
</dbReference>
<dbReference type="GO" id="GO:0006897">
    <property type="term" value="P:endocytosis"/>
    <property type="evidence" value="ECO:0007669"/>
    <property type="project" value="UniProtKB-KW"/>
</dbReference>
<feature type="compositionally biased region" description="Pro residues" evidence="15">
    <location>
        <begin position="123"/>
        <end position="133"/>
    </location>
</feature>
<dbReference type="CDD" id="cd00052">
    <property type="entry name" value="EH"/>
    <property type="match status" value="3"/>
</dbReference>
<evidence type="ECO:0000256" key="11">
    <source>
        <dbReference type="ARBA" id="ARBA00023203"/>
    </source>
</evidence>
<dbReference type="InterPro" id="IPR011992">
    <property type="entry name" value="EF-hand-dom_pair"/>
</dbReference>
<dbReference type="PROSITE" id="PS50030">
    <property type="entry name" value="UBA"/>
    <property type="match status" value="1"/>
</dbReference>
<dbReference type="GO" id="GO:0010008">
    <property type="term" value="C:endosome membrane"/>
    <property type="evidence" value="ECO:0007669"/>
    <property type="project" value="UniProtKB-SubCell"/>
</dbReference>
<dbReference type="CDD" id="cd14270">
    <property type="entry name" value="UBA"/>
    <property type="match status" value="1"/>
</dbReference>
<proteinExistence type="predicted"/>
<dbReference type="PANTHER" id="PTHR11216:SF170">
    <property type="entry name" value="DYNAMIN ASSOCIATED PROTEIN 160, ISOFORM D"/>
    <property type="match status" value="1"/>
</dbReference>
<dbReference type="SMART" id="SM00054">
    <property type="entry name" value="EFh"/>
    <property type="match status" value="4"/>
</dbReference>
<evidence type="ECO:0000256" key="6">
    <source>
        <dbReference type="ARBA" id="ARBA00017312"/>
    </source>
</evidence>
<reference evidence="20" key="1">
    <citation type="submission" date="2017-02" db="EMBL/GenBank/DDBJ databases">
        <authorList>
            <person name="Tafer H."/>
            <person name="Lopandic K."/>
        </authorList>
    </citation>
    <scope>NUCLEOTIDE SEQUENCE [LARGE SCALE GENOMIC DNA]</scope>
    <source>
        <strain evidence="20">CBS 366.77</strain>
    </source>
</reference>
<sequence>MADNAARQPNLNLTPEEKRVYYQLFQAADKTNLGVITGEVAVPFFEKTKLPPETLGLIWQIADKENRGLLTPSGFGIVMRLIGHAQAGRSPSEDLAMQPGPLPRFDGMPIETPQSPRDTATSSPPPGAPIRVPPLNPDDVNKFISLFEKSDVQGGVMSGETAKQIFERARLPNETLGRIWFLADTKQRGALDGTEFIIAMHLLTSFKSGAMRGIPQTLPPGLYEAAARRGRPSVGSRPGVDVPPVPAIPKQFTGPQRTQSPINRQQFGSPLSAQATGGDWLISPQEKAHFDSIFATVDTAKLGMISGDQAVSFFMNAQLPEETLAQIWDLADIDADGQLTRDEFAVAMYLVRQQRSGKEPMPQVLPPALIPPSMRRQGTGETAPAAAAAPAPAPPAPKPPSAADDLFGLDAFTAPPPAAPSQVAQSTGAPTHKCKRQDLRLLDSSRHRPQVTGTQPAAPTQSPPPDDDLLGDNDPEESSKLTQETTELANLSNQIGSLANEMQNVQAKRTSAEQNLSQTSQQKRDFEARLAQARSMYEEEVKNFKALEERLNASRAETNKLQQEFALIDGSRQDLQNQYDQVSAGLTADQQENASLKEKIRQANAIVAQLKPALEKARSDARQQKGLVAINKKQLATVEGERDKMQEEMSGLTKEQPEPAESPAPETGISSPAPEAGAPRVASPAASTTSQNTNPFFKRTMTGSSDNALSPQVSNDHQRAFESFFGPSFTSPSATTPPPPTSFRSESPAVQQQPSKSPTGSAAATPSVTPPPSNVMGGLEAPAPPQSRQITPSALPLGESQSAMSSTVVSPPGSRYGGADTSAAASATTPSAAGAAAAQSPFDEVQESSARFPEVHETATEESGKPATPANDEAQAKDPSFDELFGGPARQRSQSQNANDFEEAFASMKPSEKKTNGTSAAAASEFPPLREFDNDDDSTDSEGPMGFEDNFTPVAPTQGESQDKPSSIDSSQLAAFPAPGTAPVTGQPPTVPPTAEAQKSPPTYDESESKEQGNVPEYNGLLPRRSDPTISPDAPHSVESSTGAPVVHGEPQHEAGKDSSATPAAGKNGKPDFEAAFAGLDLAPAKEAEDDDDEDTHDNNKNTDFDFSFDAPSQPKAAPSKTEASSDFFNFDSNVHAPSPSPGTSTQLATSATTNHDWDALFAPLDNPSVPGGFPNGSNTAPSQTATNQKEPGWALHTDTGEDDQILQRLTGMGFPRDQSVNALEKFDYNIDKAVDFLTSKS</sequence>
<feature type="compositionally biased region" description="Polar residues" evidence="15">
    <location>
        <begin position="958"/>
        <end position="973"/>
    </location>
</feature>
<dbReference type="InterPro" id="IPR000261">
    <property type="entry name" value="EH_dom"/>
</dbReference>
<feature type="compositionally biased region" description="Basic and acidic residues" evidence="15">
    <location>
        <begin position="436"/>
        <end position="446"/>
    </location>
</feature>
<feature type="compositionally biased region" description="Pro residues" evidence="15">
    <location>
        <begin position="391"/>
        <end position="400"/>
    </location>
</feature>
<feature type="compositionally biased region" description="Polar residues" evidence="15">
    <location>
        <begin position="1176"/>
        <end position="1190"/>
    </location>
</feature>
<dbReference type="GO" id="GO:0016197">
    <property type="term" value="P:endosomal transport"/>
    <property type="evidence" value="ECO:0007669"/>
    <property type="project" value="TreeGrafter"/>
</dbReference>
<organism evidence="19 20">
    <name type="scientific">Aspergillus sclerotialis</name>
    <dbReference type="NCBI Taxonomy" id="2070753"/>
    <lineage>
        <taxon>Eukaryota</taxon>
        <taxon>Fungi</taxon>
        <taxon>Dikarya</taxon>
        <taxon>Ascomycota</taxon>
        <taxon>Pezizomycotina</taxon>
        <taxon>Eurotiomycetes</taxon>
        <taxon>Eurotiomycetidae</taxon>
        <taxon>Eurotiales</taxon>
        <taxon>Aspergillaceae</taxon>
        <taxon>Aspergillus</taxon>
        <taxon>Aspergillus subgen. Polypaecilum</taxon>
    </lineage>
</organism>
<evidence type="ECO:0000259" key="18">
    <source>
        <dbReference type="PROSITE" id="PS50222"/>
    </source>
</evidence>
<evidence type="ECO:0000256" key="5">
    <source>
        <dbReference type="ARBA" id="ARBA00013889"/>
    </source>
</evidence>
<evidence type="ECO:0000256" key="3">
    <source>
        <dbReference type="ARBA" id="ARBA00004413"/>
    </source>
</evidence>
<evidence type="ECO:0000259" key="16">
    <source>
        <dbReference type="PROSITE" id="PS50030"/>
    </source>
</evidence>
<feature type="domain" description="UBA" evidence="16">
    <location>
        <begin position="1201"/>
        <end position="1241"/>
    </location>
</feature>
<dbReference type="GO" id="GO:0003779">
    <property type="term" value="F:actin binding"/>
    <property type="evidence" value="ECO:0007669"/>
    <property type="project" value="UniProtKB-KW"/>
</dbReference>
<dbReference type="InterPro" id="IPR009060">
    <property type="entry name" value="UBA-like_sf"/>
</dbReference>
<feature type="compositionally biased region" description="Low complexity" evidence="15">
    <location>
        <begin position="817"/>
        <end position="838"/>
    </location>
</feature>
<keyword evidence="7" id="KW-0254">Endocytosis</keyword>
<keyword evidence="12" id="KW-0963">Cytoplasm</keyword>
<evidence type="ECO:0000256" key="7">
    <source>
        <dbReference type="ARBA" id="ARBA00022583"/>
    </source>
</evidence>
<name>A0A3A2ZP48_9EURO</name>
<keyword evidence="8" id="KW-0967">Endosome</keyword>
<evidence type="ECO:0000256" key="9">
    <source>
        <dbReference type="ARBA" id="ARBA00022837"/>
    </source>
</evidence>
<feature type="domain" description="EH" evidence="17">
    <location>
        <begin position="17"/>
        <end position="103"/>
    </location>
</feature>
<feature type="domain" description="EF-hand" evidence="18">
    <location>
        <begin position="319"/>
        <end position="354"/>
    </location>
</feature>
<feature type="domain" description="EH" evidence="17">
    <location>
        <begin position="286"/>
        <end position="376"/>
    </location>
</feature>
<feature type="compositionally biased region" description="Low complexity" evidence="15">
    <location>
        <begin position="723"/>
        <end position="734"/>
    </location>
</feature>
<feature type="compositionally biased region" description="Polar residues" evidence="15">
    <location>
        <begin position="685"/>
        <end position="715"/>
    </location>
</feature>
<accession>A0A3A2ZP48</accession>
<dbReference type="EMBL" id="MVGC01000382">
    <property type="protein sequence ID" value="RJE19665.1"/>
    <property type="molecule type" value="Genomic_DNA"/>
</dbReference>
<evidence type="ECO:0000256" key="12">
    <source>
        <dbReference type="ARBA" id="ARBA00023212"/>
    </source>
</evidence>
<dbReference type="Proteomes" id="UP000266188">
    <property type="component" value="Unassembled WGS sequence"/>
</dbReference>
<dbReference type="PROSITE" id="PS50222">
    <property type="entry name" value="EF_HAND_2"/>
    <property type="match status" value="1"/>
</dbReference>
<dbReference type="PANTHER" id="PTHR11216">
    <property type="entry name" value="EH DOMAIN"/>
    <property type="match status" value="1"/>
</dbReference>
<evidence type="ECO:0000256" key="1">
    <source>
        <dbReference type="ARBA" id="ARBA00004125"/>
    </source>
</evidence>
<feature type="compositionally biased region" description="Polar residues" evidence="15">
    <location>
        <begin position="1142"/>
        <end position="1155"/>
    </location>
</feature>
<dbReference type="Pfam" id="PF00627">
    <property type="entry name" value="UBA"/>
    <property type="match status" value="1"/>
</dbReference>
<protein>
    <recommendedName>
        <fullName evidence="6">Actin cytoskeleton-regulatory complex protein END3</fullName>
    </recommendedName>
    <alternativeName>
        <fullName evidence="5">Actin cytoskeleton-regulatory complex protein end3</fullName>
    </alternativeName>
    <alternativeName>
        <fullName evidence="14">Cytoskeletal adapter protein sagA</fullName>
    </alternativeName>
</protein>
<evidence type="ECO:0000313" key="20">
    <source>
        <dbReference type="Proteomes" id="UP000266188"/>
    </source>
</evidence>
<feature type="region of interest" description="Disordered" evidence="15">
    <location>
        <begin position="633"/>
        <end position="1191"/>
    </location>
</feature>
<evidence type="ECO:0000256" key="14">
    <source>
        <dbReference type="ARBA" id="ARBA00032224"/>
    </source>
</evidence>
<dbReference type="GO" id="GO:0030479">
    <property type="term" value="C:actin cortical patch"/>
    <property type="evidence" value="ECO:0007669"/>
    <property type="project" value="UniProtKB-SubCell"/>
</dbReference>
<evidence type="ECO:0000259" key="17">
    <source>
        <dbReference type="PROSITE" id="PS50031"/>
    </source>
</evidence>
<feature type="region of interest" description="Disordered" evidence="15">
    <location>
        <begin position="88"/>
        <end position="133"/>
    </location>
</feature>
<feature type="compositionally biased region" description="Polar residues" evidence="15">
    <location>
        <begin position="1122"/>
        <end position="1133"/>
    </location>
</feature>
<comment type="caution">
    <text evidence="19">The sequence shown here is derived from an EMBL/GenBank/DDBJ whole genome shotgun (WGS) entry which is preliminary data.</text>
</comment>
<evidence type="ECO:0000256" key="8">
    <source>
        <dbReference type="ARBA" id="ARBA00022753"/>
    </source>
</evidence>
<dbReference type="Gene3D" id="1.10.8.10">
    <property type="entry name" value="DNA helicase RuvA subunit, C-terminal domain"/>
    <property type="match status" value="1"/>
</dbReference>
<dbReference type="InterPro" id="IPR018247">
    <property type="entry name" value="EF_Hand_1_Ca_BS"/>
</dbReference>
<dbReference type="GO" id="GO:0005509">
    <property type="term" value="F:calcium ion binding"/>
    <property type="evidence" value="ECO:0007669"/>
    <property type="project" value="InterPro"/>
</dbReference>
<evidence type="ECO:0000313" key="19">
    <source>
        <dbReference type="EMBL" id="RJE19665.1"/>
    </source>
</evidence>
<dbReference type="SMART" id="SM00165">
    <property type="entry name" value="UBA"/>
    <property type="match status" value="1"/>
</dbReference>
<evidence type="ECO:0000256" key="2">
    <source>
        <dbReference type="ARBA" id="ARBA00004134"/>
    </source>
</evidence>
<dbReference type="InterPro" id="IPR015940">
    <property type="entry name" value="UBA"/>
</dbReference>
<keyword evidence="12" id="KW-0206">Cytoskeleton</keyword>
<feature type="compositionally biased region" description="Low complexity" evidence="15">
    <location>
        <begin position="742"/>
        <end position="767"/>
    </location>
</feature>
<feature type="compositionally biased region" description="Polar residues" evidence="15">
    <location>
        <begin position="112"/>
        <end position="122"/>
    </location>
</feature>
<feature type="compositionally biased region" description="Polar residues" evidence="15">
    <location>
        <begin position="503"/>
        <end position="521"/>
    </location>
</feature>